<evidence type="ECO:0000259" key="7">
    <source>
        <dbReference type="Pfam" id="PF24877"/>
    </source>
</evidence>
<dbReference type="GO" id="GO:0016836">
    <property type="term" value="F:hydro-lyase activity"/>
    <property type="evidence" value="ECO:0007669"/>
    <property type="project" value="UniProtKB-ARBA"/>
</dbReference>
<feature type="domain" description="Dihydroxy-acid/6-phosphogluconate dehydratase C-terminal" evidence="7">
    <location>
        <begin position="374"/>
        <end position="568"/>
    </location>
</feature>
<dbReference type="EMBL" id="QKLW01000008">
    <property type="protein sequence ID" value="PYF79571.1"/>
    <property type="molecule type" value="Genomic_DNA"/>
</dbReference>
<dbReference type="InterPro" id="IPR042096">
    <property type="entry name" value="Dihydro-acid_dehy_C"/>
</dbReference>
<gene>
    <name evidence="8" type="ORF">DFP75_10894</name>
</gene>
<dbReference type="SUPFAM" id="SSF52016">
    <property type="entry name" value="LeuD/IlvD-like"/>
    <property type="match status" value="1"/>
</dbReference>
<keyword evidence="5" id="KW-0456">Lyase</keyword>
<evidence type="ECO:0000256" key="4">
    <source>
        <dbReference type="ARBA" id="ARBA00023014"/>
    </source>
</evidence>
<dbReference type="SUPFAM" id="SSF143975">
    <property type="entry name" value="IlvD/EDD N-terminal domain-like"/>
    <property type="match status" value="1"/>
</dbReference>
<evidence type="ECO:0000259" key="6">
    <source>
        <dbReference type="Pfam" id="PF00920"/>
    </source>
</evidence>
<dbReference type="NCBIfam" id="NF009559">
    <property type="entry name" value="PRK13016.1"/>
    <property type="match status" value="1"/>
</dbReference>
<evidence type="ECO:0000256" key="5">
    <source>
        <dbReference type="ARBA" id="ARBA00023239"/>
    </source>
</evidence>
<dbReference type="PANTHER" id="PTHR43183:SF1">
    <property type="entry name" value="HYPOTHETICAL DIHYDROXY-ACID DEHYDRATASE (EUROFUNG)-RELATED"/>
    <property type="match status" value="1"/>
</dbReference>
<feature type="domain" description="Dihydroxy-acid/6-phosphogluconate dehydratase N-terminal" evidence="6">
    <location>
        <begin position="51"/>
        <end position="363"/>
    </location>
</feature>
<protein>
    <submittedName>
        <fullName evidence="8">Dihydroxy-acid dehydratase</fullName>
    </submittedName>
</protein>
<dbReference type="NCBIfam" id="NF009560">
    <property type="entry name" value="PRK13017.1"/>
    <property type="match status" value="1"/>
</dbReference>
<keyword evidence="3" id="KW-0408">Iron</keyword>
<dbReference type="GO" id="GO:0051536">
    <property type="term" value="F:iron-sulfur cluster binding"/>
    <property type="evidence" value="ECO:0007669"/>
    <property type="project" value="UniProtKB-KW"/>
</dbReference>
<dbReference type="InterPro" id="IPR000581">
    <property type="entry name" value="ILV_EDD_N"/>
</dbReference>
<keyword evidence="4" id="KW-0411">Iron-sulfur</keyword>
<dbReference type="PROSITE" id="PS00886">
    <property type="entry name" value="ILVD_EDD_1"/>
    <property type="match status" value="1"/>
</dbReference>
<dbReference type="InterPro" id="IPR056740">
    <property type="entry name" value="ILV_EDD_C"/>
</dbReference>
<evidence type="ECO:0000256" key="3">
    <source>
        <dbReference type="ARBA" id="ARBA00023004"/>
    </source>
</evidence>
<name>A0A318UUV2_9GAMM</name>
<keyword evidence="9" id="KW-1185">Reference proteome</keyword>
<dbReference type="AlphaFoldDB" id="A0A318UUV2"/>
<dbReference type="RefSeq" id="WP_110576838.1">
    <property type="nucleotide sequence ID" value="NZ_QKLW01000008.1"/>
</dbReference>
<organism evidence="8 9">
    <name type="scientific">Marinomonas alcarazii</name>
    <dbReference type="NCBI Taxonomy" id="491949"/>
    <lineage>
        <taxon>Bacteria</taxon>
        <taxon>Pseudomonadati</taxon>
        <taxon>Pseudomonadota</taxon>
        <taxon>Gammaproteobacteria</taxon>
        <taxon>Oceanospirillales</taxon>
        <taxon>Oceanospirillaceae</taxon>
        <taxon>Marinomonas</taxon>
    </lineage>
</organism>
<accession>A0A318UUV2</accession>
<dbReference type="FunFam" id="3.50.30.80:FF:000001">
    <property type="entry name" value="Dihydroxy-acid dehydratase"/>
    <property type="match status" value="1"/>
</dbReference>
<dbReference type="InterPro" id="IPR052352">
    <property type="entry name" value="Sugar_Degrad_Dehydratases"/>
</dbReference>
<sequence>MSDSKQNKFVPKAWPRKLRSTEWFGGTSRDHIYHRSWMKNQGLPADLFDGRPVIGICNTWSQLTPCNAHLRDLADRVKHGIYEAGGLPLEFPVFSVGESSLRPTAMMYRNMAAMDVEEALRANPLDGVVLLAGCDKTTPALLMGACSVDIPAIVVSGGPMLNGYFRGERVGSGTALWQMSEDIKAGKMTQEDFLEAEQSMSRSAGGCNTMGTASTMASMAEALGMALSGNAAIPAVDSRRRVMAHLTGRRIVDMVKDDLKPSDILTRQAFENAIRVNGAIGGSTNAVIHLLAIAGRVGVDLSLDDWDKLGQEIATIVNLMPSGKYLMEEFFYAGGLPVVIKHLAEAGKLHKDALTVSGESIWEEVKEVRNWNPDVILPVEKALTQKGGIVVLKGNLAPQGAVLKPSAASAHLLQHRGRAVVFEDIDDYKAKINDEALDIDENCVMVLKNCGPKGYPGMAEVGNMGLPPKVLRKGIKDMVRISDARMSGTAYGTVVLHTTPEAAAGGPLAVIQNGDMIELDVENRRLHVDISDEEMATRLANWKSHLEPPKSGYIKLFHDHVQGADTGADFDFLKGCRGAAVPKDSH</sequence>
<dbReference type="InterPro" id="IPR037237">
    <property type="entry name" value="IlvD/EDD_N"/>
</dbReference>
<evidence type="ECO:0000256" key="1">
    <source>
        <dbReference type="ARBA" id="ARBA00006486"/>
    </source>
</evidence>
<dbReference type="NCBIfam" id="NF004784">
    <property type="entry name" value="PRK06131.1"/>
    <property type="match status" value="1"/>
</dbReference>
<proteinExistence type="inferred from homology"/>
<dbReference type="PANTHER" id="PTHR43183">
    <property type="entry name" value="HYPOTHETICAL DIHYDROXYACID DEHYDRATASE (EUROFUNG)-RELATED"/>
    <property type="match status" value="1"/>
</dbReference>
<dbReference type="Proteomes" id="UP000247551">
    <property type="component" value="Unassembled WGS sequence"/>
</dbReference>
<dbReference type="Gene3D" id="3.50.30.80">
    <property type="entry name" value="IlvD/EDD C-terminal domain-like"/>
    <property type="match status" value="1"/>
</dbReference>
<evidence type="ECO:0000256" key="2">
    <source>
        <dbReference type="ARBA" id="ARBA00022723"/>
    </source>
</evidence>
<evidence type="ECO:0000313" key="8">
    <source>
        <dbReference type="EMBL" id="PYF79571.1"/>
    </source>
</evidence>
<reference evidence="8 9" key="1">
    <citation type="submission" date="2018-06" db="EMBL/GenBank/DDBJ databases">
        <title>Genomic Encyclopedia of Type Strains, Phase III (KMG-III): the genomes of soil and plant-associated and newly described type strains.</title>
        <authorList>
            <person name="Whitman W."/>
        </authorList>
    </citation>
    <scope>NUCLEOTIDE SEQUENCE [LARGE SCALE GENOMIC DNA]</scope>
    <source>
        <strain evidence="8 9">CECT 7730</strain>
    </source>
</reference>
<comment type="similarity">
    <text evidence="1">Belongs to the IlvD/Edd family.</text>
</comment>
<evidence type="ECO:0000313" key="9">
    <source>
        <dbReference type="Proteomes" id="UP000247551"/>
    </source>
</evidence>
<dbReference type="Pfam" id="PF00920">
    <property type="entry name" value="ILVD_EDD_N"/>
    <property type="match status" value="1"/>
</dbReference>
<comment type="caution">
    <text evidence="8">The sequence shown here is derived from an EMBL/GenBank/DDBJ whole genome shotgun (WGS) entry which is preliminary data.</text>
</comment>
<dbReference type="Pfam" id="PF24877">
    <property type="entry name" value="ILV_EDD_C"/>
    <property type="match status" value="1"/>
</dbReference>
<dbReference type="InterPro" id="IPR020558">
    <property type="entry name" value="DiOHA_6PGluconate_deHydtase_CS"/>
</dbReference>
<keyword evidence="2" id="KW-0479">Metal-binding</keyword>
<dbReference type="GO" id="GO:0046872">
    <property type="term" value="F:metal ion binding"/>
    <property type="evidence" value="ECO:0007669"/>
    <property type="project" value="UniProtKB-KW"/>
</dbReference>